<dbReference type="AlphaFoldDB" id="A0A3P7P5E6"/>
<evidence type="ECO:0000313" key="3">
    <source>
        <dbReference type="Proteomes" id="UP000281553"/>
    </source>
</evidence>
<reference evidence="2 3" key="1">
    <citation type="submission" date="2018-11" db="EMBL/GenBank/DDBJ databases">
        <authorList>
            <consortium name="Pathogen Informatics"/>
        </authorList>
    </citation>
    <scope>NUCLEOTIDE SEQUENCE [LARGE SCALE GENOMIC DNA]</scope>
</reference>
<gene>
    <name evidence="2" type="ORF">DILT_LOCUS9127</name>
</gene>
<sequence>MKRLITSAKSIETPVDTEIHARLLFLRLLLQHFRFILSPATYSFFLVVSLGSLTSDDLLIVVLFFPLASALTTAASRSQNCSYLEAPTKLQLQACKADTELPLIQASATPRHGALTL</sequence>
<protein>
    <submittedName>
        <fullName evidence="2">Uncharacterized protein</fullName>
    </submittedName>
</protein>
<proteinExistence type="predicted"/>
<keyword evidence="1" id="KW-1133">Transmembrane helix</keyword>
<name>A0A3P7P5E6_DIBLA</name>
<feature type="transmembrane region" description="Helical" evidence="1">
    <location>
        <begin position="58"/>
        <end position="75"/>
    </location>
</feature>
<feature type="transmembrane region" description="Helical" evidence="1">
    <location>
        <begin position="32"/>
        <end position="52"/>
    </location>
</feature>
<accession>A0A3P7P5E6</accession>
<keyword evidence="1" id="KW-0472">Membrane</keyword>
<evidence type="ECO:0000313" key="2">
    <source>
        <dbReference type="EMBL" id="VDN13296.1"/>
    </source>
</evidence>
<organism evidence="2 3">
    <name type="scientific">Dibothriocephalus latus</name>
    <name type="common">Fish tapeworm</name>
    <name type="synonym">Diphyllobothrium latum</name>
    <dbReference type="NCBI Taxonomy" id="60516"/>
    <lineage>
        <taxon>Eukaryota</taxon>
        <taxon>Metazoa</taxon>
        <taxon>Spiralia</taxon>
        <taxon>Lophotrochozoa</taxon>
        <taxon>Platyhelminthes</taxon>
        <taxon>Cestoda</taxon>
        <taxon>Eucestoda</taxon>
        <taxon>Diphyllobothriidea</taxon>
        <taxon>Diphyllobothriidae</taxon>
        <taxon>Dibothriocephalus</taxon>
    </lineage>
</organism>
<dbReference type="Proteomes" id="UP000281553">
    <property type="component" value="Unassembled WGS sequence"/>
</dbReference>
<keyword evidence="1" id="KW-0812">Transmembrane</keyword>
<feature type="non-terminal residue" evidence="2">
    <location>
        <position position="117"/>
    </location>
</feature>
<keyword evidence="3" id="KW-1185">Reference proteome</keyword>
<dbReference type="EMBL" id="UYRU01056056">
    <property type="protein sequence ID" value="VDN13296.1"/>
    <property type="molecule type" value="Genomic_DNA"/>
</dbReference>
<evidence type="ECO:0000256" key="1">
    <source>
        <dbReference type="SAM" id="Phobius"/>
    </source>
</evidence>